<evidence type="ECO:0000256" key="7">
    <source>
        <dbReference type="ARBA" id="ARBA00023136"/>
    </source>
</evidence>
<evidence type="ECO:0000313" key="10">
    <source>
        <dbReference type="EnsemblMetazoa" id="ACUA017030-PA"/>
    </source>
</evidence>
<protein>
    <submittedName>
        <fullName evidence="10">Uncharacterized protein</fullName>
    </submittedName>
</protein>
<dbReference type="VEuPathDB" id="VectorBase:ACUA017030"/>
<evidence type="ECO:0000256" key="4">
    <source>
        <dbReference type="ARBA" id="ARBA00022475"/>
    </source>
</evidence>
<dbReference type="STRING" id="139723.A0A182MFI0"/>
<evidence type="ECO:0000256" key="3">
    <source>
        <dbReference type="ARBA" id="ARBA00010532"/>
    </source>
</evidence>
<accession>A0A182MFI0</accession>
<dbReference type="EnsemblMetazoa" id="ACUA017030-RA">
    <property type="protein sequence ID" value="ACUA017030-PA"/>
    <property type="gene ID" value="ACUA017030"/>
</dbReference>
<comment type="subcellular location">
    <subcellularLocation>
        <location evidence="2">Cell membrane</location>
    </subcellularLocation>
</comment>
<sequence>MKPNREAHHSYAIVDPSFGIPLDQVARTQTNIAIPHLSYYSDDIKRFSEMIIPMFWIEYHQKELPPYIVRTLQAFYVLRDAEPYLPYILYLAFLLLLAVAFREAARYKMQAKQPATKCTKSSKLTNL</sequence>
<dbReference type="GO" id="GO:0005886">
    <property type="term" value="C:plasma membrane"/>
    <property type="evidence" value="ECO:0007669"/>
    <property type="project" value="UniProtKB-SubCell"/>
</dbReference>
<evidence type="ECO:0000313" key="11">
    <source>
        <dbReference type="Proteomes" id="UP000075883"/>
    </source>
</evidence>
<keyword evidence="11" id="KW-1185">Reference proteome</keyword>
<keyword evidence="7 9" id="KW-0472">Membrane</keyword>
<evidence type="ECO:0000256" key="5">
    <source>
        <dbReference type="ARBA" id="ARBA00022692"/>
    </source>
</evidence>
<name>A0A182MFI0_9DIPT</name>
<evidence type="ECO:0000256" key="9">
    <source>
        <dbReference type="SAM" id="Phobius"/>
    </source>
</evidence>
<evidence type="ECO:0000256" key="1">
    <source>
        <dbReference type="ARBA" id="ARBA00003156"/>
    </source>
</evidence>
<evidence type="ECO:0000256" key="2">
    <source>
        <dbReference type="ARBA" id="ARBA00004236"/>
    </source>
</evidence>
<keyword evidence="6 9" id="KW-1133">Transmembrane helix</keyword>
<dbReference type="GO" id="GO:0005044">
    <property type="term" value="F:scavenger receptor activity"/>
    <property type="evidence" value="ECO:0007669"/>
    <property type="project" value="TreeGrafter"/>
</dbReference>
<keyword evidence="8" id="KW-0325">Glycoprotein</keyword>
<dbReference type="EMBL" id="AXCM01004264">
    <property type="status" value="NOT_ANNOTATED_CDS"/>
    <property type="molecule type" value="Genomic_DNA"/>
</dbReference>
<dbReference type="PANTHER" id="PTHR11923:SF89">
    <property type="entry name" value="GH15894P"/>
    <property type="match status" value="1"/>
</dbReference>
<dbReference type="InterPro" id="IPR002159">
    <property type="entry name" value="CD36_fam"/>
</dbReference>
<dbReference type="Proteomes" id="UP000075883">
    <property type="component" value="Unassembled WGS sequence"/>
</dbReference>
<dbReference type="GO" id="GO:0005737">
    <property type="term" value="C:cytoplasm"/>
    <property type="evidence" value="ECO:0007669"/>
    <property type="project" value="TreeGrafter"/>
</dbReference>
<reference evidence="11" key="1">
    <citation type="submission" date="2013-09" db="EMBL/GenBank/DDBJ databases">
        <title>The Genome Sequence of Anopheles culicifacies species A.</title>
        <authorList>
            <consortium name="The Broad Institute Genomics Platform"/>
            <person name="Neafsey D.E."/>
            <person name="Besansky N."/>
            <person name="Howell P."/>
            <person name="Walton C."/>
            <person name="Young S.K."/>
            <person name="Zeng Q."/>
            <person name="Gargeya S."/>
            <person name="Fitzgerald M."/>
            <person name="Haas B."/>
            <person name="Abouelleil A."/>
            <person name="Allen A.W."/>
            <person name="Alvarado L."/>
            <person name="Arachchi H.M."/>
            <person name="Berlin A.M."/>
            <person name="Chapman S.B."/>
            <person name="Gainer-Dewar J."/>
            <person name="Goldberg J."/>
            <person name="Griggs A."/>
            <person name="Gujja S."/>
            <person name="Hansen M."/>
            <person name="Howarth C."/>
            <person name="Imamovic A."/>
            <person name="Ireland A."/>
            <person name="Larimer J."/>
            <person name="McCowan C."/>
            <person name="Murphy C."/>
            <person name="Pearson M."/>
            <person name="Poon T.W."/>
            <person name="Priest M."/>
            <person name="Roberts A."/>
            <person name="Saif S."/>
            <person name="Shea T."/>
            <person name="Sisk P."/>
            <person name="Sykes S."/>
            <person name="Wortman J."/>
            <person name="Nusbaum C."/>
            <person name="Birren B."/>
        </authorList>
    </citation>
    <scope>NUCLEOTIDE SEQUENCE [LARGE SCALE GENOMIC DNA]</scope>
    <source>
        <strain evidence="11">A-37</strain>
    </source>
</reference>
<proteinExistence type="inferred from homology"/>
<keyword evidence="5 9" id="KW-0812">Transmembrane</keyword>
<reference evidence="10" key="2">
    <citation type="submission" date="2020-05" db="UniProtKB">
        <authorList>
            <consortium name="EnsemblMetazoa"/>
        </authorList>
    </citation>
    <scope>IDENTIFICATION</scope>
    <source>
        <strain evidence="10">A-37</strain>
    </source>
</reference>
<evidence type="ECO:0000256" key="6">
    <source>
        <dbReference type="ARBA" id="ARBA00022989"/>
    </source>
</evidence>
<feature type="transmembrane region" description="Helical" evidence="9">
    <location>
        <begin position="84"/>
        <end position="101"/>
    </location>
</feature>
<comment type="function">
    <text evidence="1">Plays an olfactory role that is not restricted to pheromone sensitivity.</text>
</comment>
<comment type="similarity">
    <text evidence="3">Belongs to the CD36 family.</text>
</comment>
<dbReference type="Pfam" id="PF01130">
    <property type="entry name" value="CD36"/>
    <property type="match status" value="1"/>
</dbReference>
<dbReference type="AlphaFoldDB" id="A0A182MFI0"/>
<dbReference type="PANTHER" id="PTHR11923">
    <property type="entry name" value="SCAVENGER RECEPTOR CLASS B TYPE-1 SR-B1"/>
    <property type="match status" value="1"/>
</dbReference>
<evidence type="ECO:0000256" key="8">
    <source>
        <dbReference type="ARBA" id="ARBA00023180"/>
    </source>
</evidence>
<keyword evidence="4" id="KW-1003">Cell membrane</keyword>
<organism evidence="10 11">
    <name type="scientific">Anopheles culicifacies</name>
    <dbReference type="NCBI Taxonomy" id="139723"/>
    <lineage>
        <taxon>Eukaryota</taxon>
        <taxon>Metazoa</taxon>
        <taxon>Ecdysozoa</taxon>
        <taxon>Arthropoda</taxon>
        <taxon>Hexapoda</taxon>
        <taxon>Insecta</taxon>
        <taxon>Pterygota</taxon>
        <taxon>Neoptera</taxon>
        <taxon>Endopterygota</taxon>
        <taxon>Diptera</taxon>
        <taxon>Nematocera</taxon>
        <taxon>Culicoidea</taxon>
        <taxon>Culicidae</taxon>
        <taxon>Anophelinae</taxon>
        <taxon>Anopheles</taxon>
        <taxon>culicifacies species complex</taxon>
    </lineage>
</organism>